<dbReference type="CDD" id="cd19531">
    <property type="entry name" value="LCL_NRPS-like"/>
    <property type="match status" value="2"/>
</dbReference>
<dbReference type="NCBIfam" id="TIGR01733">
    <property type="entry name" value="AA-adenyl-dom"/>
    <property type="match status" value="2"/>
</dbReference>
<dbReference type="Gene3D" id="3.40.630.30">
    <property type="match status" value="1"/>
</dbReference>
<keyword evidence="5" id="KW-0677">Repeat</keyword>
<dbReference type="Gene3D" id="1.10.1200.10">
    <property type="entry name" value="ACP-like"/>
    <property type="match status" value="2"/>
</dbReference>
<dbReference type="InterPro" id="IPR020806">
    <property type="entry name" value="PKS_PP-bd"/>
</dbReference>
<dbReference type="InterPro" id="IPR016181">
    <property type="entry name" value="Acyl_CoA_acyltransferase"/>
</dbReference>
<dbReference type="InterPro" id="IPR045851">
    <property type="entry name" value="AMP-bd_C_sf"/>
</dbReference>
<dbReference type="Proteomes" id="UP000316208">
    <property type="component" value="Unassembled WGS sequence"/>
</dbReference>
<evidence type="ECO:0000256" key="5">
    <source>
        <dbReference type="ARBA" id="ARBA00022737"/>
    </source>
</evidence>
<dbReference type="InterPro" id="IPR009081">
    <property type="entry name" value="PP-bd_ACP"/>
</dbReference>
<evidence type="ECO:0000313" key="9">
    <source>
        <dbReference type="EMBL" id="TQR46025.1"/>
    </source>
</evidence>
<dbReference type="InterPro" id="IPR006162">
    <property type="entry name" value="Ppantetheine_attach_site"/>
</dbReference>
<evidence type="ECO:0000256" key="6">
    <source>
        <dbReference type="ARBA" id="ARBA00023194"/>
    </source>
</evidence>
<evidence type="ECO:0000256" key="2">
    <source>
        <dbReference type="ARBA" id="ARBA00006432"/>
    </source>
</evidence>
<sequence length="2470" mass="280498">MKGSFAMNISTQSTTNQYELSHTQKRFWFLDKLDFSDDPSARAMSHVSTVFTLVGPLEVGLFKQTVQDLAKRHAALRTSYRDQDGSPLQLVFHDIQIPVAIYDISADDSRERLEHRIQEELNTPFDLQQAPLIRFTLYKLSADKHICMIVAHHSIVDGLSIDIILSELMVIYKAHVTQVPPVLPELDIQYSDYAHWHNGMLTGGELADQRQFWADYLAGELLDLNFPLDYQRPAERTYTGAAVPLVIGEELFVSLKKTCEQLDVSLYMFLLGIMNVLLAKYTRNQDIIVGTSLSGRFHPDLNGMIGSFINTLPVRNQINGEEPFSVFVKRIKENVLNIQENQAYPFDMIVHDLGADRNNSHHPVYDVVFEMHTLHADSKAVREISPGLFLSFEHSLQPIRYSVFDFIFELYQKEGQIEGYIQYATHLFESSSMERLSCNFLQLVQQAIQNPTILVSEMDMLSEPERTQVMEDFNQVSVDFPVHTPFPILFEQQVVRTPNHIAASYDGEQLSYRELNERANRLAHFLRSRGIKSGQFVAVMCERNLDWLTSLLAILKSGAAYVPIDPNVPDERATYILQDCAAQLLITQNHLLERVSRLDTVASLSVLCVDMPIGEGPLWPQQHELITSECLADFPVTDGEDDPSAERLAYMIYTSGSTGTPKGALVRHNGMINHLYAKIYSLQLSERDIVAQNASISFDVSIWQSLVALLVGGQTSIVSFEAGRDQALLLQHIKNHQITVIETVPSLLFAFLDTMENMPASERSLPSLRWMIANGEELPGKLVKSWFTMLPDIPLINAYGPTECSDDVTQYTMRSDVQDESDLTHKRIPVGKPLPNMRLYVVDQFHKPVPVGVKGEIWISGIGVGAGYWHNDELTRSKFIANPFANHEHERIVYRTGDLGCWLPNGNLEFSSRIDHQVKVRGFRIELGEVEAVINRHPGIDEAAVIARKQGNGDSMLVTFYTSKERLEPEQLRTYLQEKLPYYMVPAQLISIEQMPLLTSEKIDRKTLQSWANEYIASAPSKPATWSTPTERELSFLWAEILELKQVDAQDHFFHLGGHSISAVKLVNRIRKQFGISMALQQIFTTPVLHELAAVIDQEKAAKTTGHSPTREAADNNPLRRFPAKSAYALAPVQLPEWYLHELEPDNPFYNVSFDLMFYGDMNLPAFEWAWQRLIERHSVLRTHFANHEGATVQVVKSEQDFRLDSVYENRTHIEPDEIVQDVYRMAEQHNNQSFDFAQGPLFSVKLIEYADKEFLMMFVAHHIIWDETSSMNLIDEFSELYNSQLEHRTAQLPELEIEYTDYAEWMNTSIQSGYLEAKRQYWLDKFAVVPPALDLPTDYPRPPIVTFNGGTVLKTIQPDLQKRIATYCQQQGITLYMFLLSVLNLQMHRLSNQDHFAVGSPIVNRDDVKLERMLGLFATAILLECRIEPNMTFAELVSQSRQTAIEAYDNHLYPSNFVIEQIQTENDLSRSKLFSVMYGLQNNKQNLLKNLKFVGLDYNPRVYDFMETSSRFDLTFAFDELGHGIELNLNYNTDLFKRTTAERIAEQFILLTQQVIDSPDGSLYAYEWLDKQSETIIANLRNRMPHSYESQSCVHQVIERQVELTPNEIAIFDHNQTMTYKQMNEKANQLAHLLLTAGVRREQKIGVRFERSADLIVSLLAVWKAGAAYVPIHPELPEARQLEIIQAADISVLIMGTGSWLAQSVHPVTLLDLNKLEAQLHAQSTINPSVEADRSTLAYVLFTSGTTGKPKGIEIEHQGIVHLFAGLAQHYSLQVNDTALFHTSYSFDASLLEIFWPLTCGARIFIPHPDEAKDPAALGKLAKEQGIAFLQFVPLMLEEFINASRNGVFTQWPELRFVISGGAPLTRKLRDLFREEFDCGLYNHYGPTEVTVDATTFDCRLEFEGEIVPIGSPLGNVMVYVLDQKMNIVPAGVPGELYISSPGLARGYLHDPERTADSFVNDPFSDTPDSKLYKSGDLVKYTEEGIIRYIGRLDQQVKVRGNRVELEEVETVLMQHRDIASAAVIHRHDKGMDGLVAYVEITNKYQPFSNTRRLKWFNLAQMPQLAAGMNALHRQSWPDYFIGDSVMLEHWPKLFANFIDYQFALLQEDGEIAAVGNTVPMYWDGLPEHLPQGWDEGLLKSVETAGSYPSPNTLLILAGVVNEQQRGNGLAGLLLEAFKYVADAHQLEHIIVPVRPTGKTNYPEQSFTEYCALTRSDGLPLDPWLRTHIRAGGQVLSIAEQSQTITGSIRDWQLWTGIEFPKSGSYITPITLQPVMIDLEQKNGIYYDPSVWVQHFPHPESGEEKFQTGISLTNRQALSAWLRSRLPGYMVPQEIIFVANMPLTSTGKIDKVRLSEIQNTDERIREIIPPQNEEEALVLAIWQDVLQLDEISVNDNFFELGGHSLKATAVVARIGAACGYVPTLRELFEMATVRSLAQWILQKKQTMSTLENPASVSFKKVERRERNKR</sequence>
<keyword evidence="3" id="KW-0596">Phosphopantetheine</keyword>
<dbReference type="InterPro" id="IPR042099">
    <property type="entry name" value="ANL_N_sf"/>
</dbReference>
<keyword evidence="7" id="KW-0511">Multifunctional enzyme</keyword>
<dbReference type="InterPro" id="IPR000873">
    <property type="entry name" value="AMP-dep_synth/lig_dom"/>
</dbReference>
<dbReference type="InterPro" id="IPR020845">
    <property type="entry name" value="AMP-binding_CS"/>
</dbReference>
<name>A0ABY3AVX2_PAEPP</name>
<dbReference type="InterPro" id="IPR025110">
    <property type="entry name" value="AMP-bd_C"/>
</dbReference>
<organism evidence="9 10">
    <name type="scientific">Paenibacillus popilliae</name>
    <name type="common">Bacillus popilliae</name>
    <dbReference type="NCBI Taxonomy" id="78057"/>
    <lineage>
        <taxon>Bacteria</taxon>
        <taxon>Bacillati</taxon>
        <taxon>Bacillota</taxon>
        <taxon>Bacilli</taxon>
        <taxon>Bacillales</taxon>
        <taxon>Paenibacillaceae</taxon>
        <taxon>Paenibacillus</taxon>
    </lineage>
</organism>
<dbReference type="InterPro" id="IPR001242">
    <property type="entry name" value="Condensation_dom"/>
</dbReference>
<feature type="domain" description="Carrier" evidence="8">
    <location>
        <begin position="2370"/>
        <end position="2445"/>
    </location>
</feature>
<dbReference type="SMART" id="SM00823">
    <property type="entry name" value="PKS_PP"/>
    <property type="match status" value="2"/>
</dbReference>
<keyword evidence="6" id="KW-0045">Antibiotic biosynthesis</keyword>
<dbReference type="PROSITE" id="PS00455">
    <property type="entry name" value="AMP_BINDING"/>
    <property type="match status" value="2"/>
</dbReference>
<dbReference type="CDD" id="cd05930">
    <property type="entry name" value="A_NRPS"/>
    <property type="match status" value="2"/>
</dbReference>
<dbReference type="PROSITE" id="PS50075">
    <property type="entry name" value="CARRIER"/>
    <property type="match status" value="2"/>
</dbReference>
<evidence type="ECO:0000256" key="3">
    <source>
        <dbReference type="ARBA" id="ARBA00022450"/>
    </source>
</evidence>
<dbReference type="InterPro" id="IPR036736">
    <property type="entry name" value="ACP-like_sf"/>
</dbReference>
<comment type="similarity">
    <text evidence="2">Belongs to the ATP-dependent AMP-binding enzyme family.</text>
</comment>
<dbReference type="Pfam" id="PF00501">
    <property type="entry name" value="AMP-binding"/>
    <property type="match status" value="2"/>
</dbReference>
<dbReference type="Gene3D" id="3.30.300.30">
    <property type="match status" value="2"/>
</dbReference>
<reference evidence="9 10" key="1">
    <citation type="submission" date="2018-03" db="EMBL/GenBank/DDBJ databases">
        <title>Aerobic endospore-forming bacteria genome sequencing and assembly.</title>
        <authorList>
            <person name="Cavalcante D.A."/>
            <person name="Driks A."/>
            <person name="Putonti C."/>
            <person name="De-Souza M.T."/>
        </authorList>
    </citation>
    <scope>NUCLEOTIDE SEQUENCE [LARGE SCALE GENOMIC DNA]</scope>
    <source>
        <strain evidence="9 10">SDF0028</strain>
    </source>
</reference>
<dbReference type="Gene3D" id="2.30.38.10">
    <property type="entry name" value="Luciferase, Domain 3"/>
    <property type="match status" value="1"/>
</dbReference>
<dbReference type="Pfam" id="PF00550">
    <property type="entry name" value="PP-binding"/>
    <property type="match status" value="2"/>
</dbReference>
<dbReference type="SUPFAM" id="SSF55729">
    <property type="entry name" value="Acyl-CoA N-acyltransferases (Nat)"/>
    <property type="match status" value="1"/>
</dbReference>
<dbReference type="Gene3D" id="3.30.559.30">
    <property type="entry name" value="Nonribosomal peptide synthetase, condensation domain"/>
    <property type="match status" value="2"/>
</dbReference>
<evidence type="ECO:0000259" key="8">
    <source>
        <dbReference type="PROSITE" id="PS50075"/>
    </source>
</evidence>
<dbReference type="Gene3D" id="3.40.50.980">
    <property type="match status" value="2"/>
</dbReference>
<dbReference type="PANTHER" id="PTHR45527:SF1">
    <property type="entry name" value="FATTY ACID SYNTHASE"/>
    <property type="match status" value="1"/>
</dbReference>
<dbReference type="EMBL" id="SADY01000002">
    <property type="protein sequence ID" value="TQR46025.1"/>
    <property type="molecule type" value="Genomic_DNA"/>
</dbReference>
<keyword evidence="10" id="KW-1185">Reference proteome</keyword>
<accession>A0ABY3AVX2</accession>
<protein>
    <submittedName>
        <fullName evidence="9">Amino acid adenylation domain-containing protein</fullName>
    </submittedName>
</protein>
<dbReference type="Pfam" id="PF13193">
    <property type="entry name" value="AMP-binding_C"/>
    <property type="match status" value="1"/>
</dbReference>
<dbReference type="Pfam" id="PF00668">
    <property type="entry name" value="Condensation"/>
    <property type="match status" value="2"/>
</dbReference>
<dbReference type="SUPFAM" id="SSF52777">
    <property type="entry name" value="CoA-dependent acyltransferases"/>
    <property type="match status" value="4"/>
</dbReference>
<evidence type="ECO:0000256" key="4">
    <source>
        <dbReference type="ARBA" id="ARBA00022553"/>
    </source>
</evidence>
<comment type="cofactor">
    <cofactor evidence="1">
        <name>pantetheine 4'-phosphate</name>
        <dbReference type="ChEBI" id="CHEBI:47942"/>
    </cofactor>
</comment>
<dbReference type="PROSITE" id="PS00012">
    <property type="entry name" value="PHOSPHOPANTETHEINE"/>
    <property type="match status" value="2"/>
</dbReference>
<gene>
    <name evidence="9" type="ORF">C7Y44_10065</name>
</gene>
<dbReference type="SUPFAM" id="SSF47336">
    <property type="entry name" value="ACP-like"/>
    <property type="match status" value="2"/>
</dbReference>
<feature type="domain" description="Carrier" evidence="8">
    <location>
        <begin position="1025"/>
        <end position="1100"/>
    </location>
</feature>
<dbReference type="Gene3D" id="3.30.559.10">
    <property type="entry name" value="Chloramphenicol acetyltransferase-like domain"/>
    <property type="match status" value="2"/>
</dbReference>
<dbReference type="InterPro" id="IPR023213">
    <property type="entry name" value="CAT-like_dom_sf"/>
</dbReference>
<evidence type="ECO:0000256" key="7">
    <source>
        <dbReference type="ARBA" id="ARBA00023268"/>
    </source>
</evidence>
<evidence type="ECO:0000313" key="10">
    <source>
        <dbReference type="Proteomes" id="UP000316208"/>
    </source>
</evidence>
<dbReference type="PANTHER" id="PTHR45527">
    <property type="entry name" value="NONRIBOSOMAL PEPTIDE SYNTHETASE"/>
    <property type="match status" value="1"/>
</dbReference>
<dbReference type="SUPFAM" id="SSF56801">
    <property type="entry name" value="Acetyl-CoA synthetase-like"/>
    <property type="match status" value="2"/>
</dbReference>
<dbReference type="NCBIfam" id="NF003417">
    <property type="entry name" value="PRK04813.1"/>
    <property type="match status" value="3"/>
</dbReference>
<comment type="caution">
    <text evidence="9">The sequence shown here is derived from an EMBL/GenBank/DDBJ whole genome shotgun (WGS) entry which is preliminary data.</text>
</comment>
<dbReference type="InterPro" id="IPR010071">
    <property type="entry name" value="AA_adenyl_dom"/>
</dbReference>
<keyword evidence="4" id="KW-0597">Phosphoprotein</keyword>
<dbReference type="Gene3D" id="3.40.50.12780">
    <property type="entry name" value="N-terminal domain of ligase-like"/>
    <property type="match status" value="1"/>
</dbReference>
<proteinExistence type="inferred from homology"/>
<evidence type="ECO:0000256" key="1">
    <source>
        <dbReference type="ARBA" id="ARBA00001957"/>
    </source>
</evidence>